<dbReference type="PANTHER" id="PTHR19136:SF81">
    <property type="entry name" value="MOLYBDENUM COFACTOR GUANYLYLTRANSFERASE"/>
    <property type="match status" value="1"/>
</dbReference>
<keyword evidence="2 8" id="KW-0808">Transferase</keyword>
<keyword evidence="5 8" id="KW-0460">Magnesium</keyword>
<sequence>MNQMCGRQLAGVVLAGGKSSRLGRDKARILFEGQDLLSRTAGLLRSVTPEVWVIGRDPADHGLSLPWRLDDIPGKGPVGGIITALRALSRPCLVLSCDLPFIERDYLERLMEARAACAQPVLMTTYGQVETEYIEALVAIYEPEALPVLESAVVRGEHKLSRIVPREHRCQVPYSQEQALPFFNINYPADLALMRKLEARADGQAEGAA</sequence>
<keyword evidence="11" id="KW-1185">Reference proteome</keyword>
<evidence type="ECO:0000256" key="5">
    <source>
        <dbReference type="ARBA" id="ARBA00022842"/>
    </source>
</evidence>
<proteinExistence type="inferred from homology"/>
<feature type="binding site" evidence="8">
    <location>
        <position position="98"/>
    </location>
    <ligand>
        <name>GTP</name>
        <dbReference type="ChEBI" id="CHEBI:37565"/>
    </ligand>
</feature>
<keyword evidence="3 8" id="KW-0479">Metal-binding</keyword>
<evidence type="ECO:0000256" key="7">
    <source>
        <dbReference type="ARBA" id="ARBA00023150"/>
    </source>
</evidence>
<gene>
    <name evidence="8" type="primary">mobA</name>
    <name evidence="10" type="ORF">Desaf_1796</name>
</gene>
<keyword evidence="6 8" id="KW-0342">GTP-binding</keyword>
<feature type="binding site" evidence="8">
    <location>
        <position position="70"/>
    </location>
    <ligand>
        <name>GTP</name>
        <dbReference type="ChEBI" id="CHEBI:37565"/>
    </ligand>
</feature>
<dbReference type="STRING" id="690850.Desaf_1796"/>
<dbReference type="RefSeq" id="WP_014259891.1">
    <property type="nucleotide sequence ID" value="NC_016629.1"/>
</dbReference>
<evidence type="ECO:0000256" key="1">
    <source>
        <dbReference type="ARBA" id="ARBA00022490"/>
    </source>
</evidence>
<accession>F3Z291</accession>
<evidence type="ECO:0000256" key="6">
    <source>
        <dbReference type="ARBA" id="ARBA00023134"/>
    </source>
</evidence>
<keyword evidence="4 8" id="KW-0547">Nucleotide-binding</keyword>
<name>F3Z291_DESAF</name>
<feature type="binding site" evidence="8">
    <location>
        <position position="26"/>
    </location>
    <ligand>
        <name>GTP</name>
        <dbReference type="ChEBI" id="CHEBI:37565"/>
    </ligand>
</feature>
<keyword evidence="7 8" id="KW-0501">Molybdenum cofactor biosynthesis</keyword>
<dbReference type="InterPro" id="IPR013482">
    <property type="entry name" value="Molybde_CF_guanTrfase"/>
</dbReference>
<dbReference type="GO" id="GO:0005737">
    <property type="term" value="C:cytoplasm"/>
    <property type="evidence" value="ECO:0007669"/>
    <property type="project" value="UniProtKB-SubCell"/>
</dbReference>
<comment type="caution">
    <text evidence="8">Lacks conserved residue(s) required for the propagation of feature annotation.</text>
</comment>
<dbReference type="KEGG" id="daf:Desaf_1796"/>
<evidence type="ECO:0000313" key="11">
    <source>
        <dbReference type="Proteomes" id="UP000007844"/>
    </source>
</evidence>
<dbReference type="PANTHER" id="PTHR19136">
    <property type="entry name" value="MOLYBDENUM COFACTOR GUANYLYLTRANSFERASE"/>
    <property type="match status" value="1"/>
</dbReference>
<dbReference type="GO" id="GO:0046872">
    <property type="term" value="F:metal ion binding"/>
    <property type="evidence" value="ECO:0007669"/>
    <property type="project" value="UniProtKB-KW"/>
</dbReference>
<dbReference type="AlphaFoldDB" id="F3Z291"/>
<dbReference type="SUPFAM" id="SSF53448">
    <property type="entry name" value="Nucleotide-diphospho-sugar transferases"/>
    <property type="match status" value="1"/>
</dbReference>
<evidence type="ECO:0000313" key="10">
    <source>
        <dbReference type="EMBL" id="EGJ50131.1"/>
    </source>
</evidence>
<dbReference type="eggNOG" id="COG0746">
    <property type="taxonomic scope" value="Bacteria"/>
</dbReference>
<dbReference type="GO" id="GO:0061603">
    <property type="term" value="F:molybdenum cofactor guanylyltransferase activity"/>
    <property type="evidence" value="ECO:0007669"/>
    <property type="project" value="UniProtKB-EC"/>
</dbReference>
<feature type="domain" description="MobA-like NTP transferase" evidence="9">
    <location>
        <begin position="11"/>
        <end position="166"/>
    </location>
</feature>
<comment type="similarity">
    <text evidence="8">Belongs to the MobA family.</text>
</comment>
<comment type="domain">
    <text evidence="8">The N-terminal domain determines nucleotide recognition and specific binding, while the C-terminal domain determines the specific binding to the target protein.</text>
</comment>
<dbReference type="Pfam" id="PF12804">
    <property type="entry name" value="NTP_transf_3"/>
    <property type="match status" value="1"/>
</dbReference>
<dbReference type="EC" id="2.7.7.77" evidence="8"/>
<organism evidence="10 11">
    <name type="scientific">Desulfocurvibacter africanus subsp. africanus str. Walvis Bay</name>
    <dbReference type="NCBI Taxonomy" id="690850"/>
    <lineage>
        <taxon>Bacteria</taxon>
        <taxon>Pseudomonadati</taxon>
        <taxon>Thermodesulfobacteriota</taxon>
        <taxon>Desulfovibrionia</taxon>
        <taxon>Desulfovibrionales</taxon>
        <taxon>Desulfovibrionaceae</taxon>
        <taxon>Desulfocurvibacter</taxon>
    </lineage>
</organism>
<evidence type="ECO:0000256" key="8">
    <source>
        <dbReference type="HAMAP-Rule" id="MF_00316"/>
    </source>
</evidence>
<dbReference type="InterPro" id="IPR025877">
    <property type="entry name" value="MobA-like_NTP_Trfase"/>
</dbReference>
<dbReference type="GO" id="GO:0006777">
    <property type="term" value="P:Mo-molybdopterin cofactor biosynthetic process"/>
    <property type="evidence" value="ECO:0007669"/>
    <property type="project" value="UniProtKB-KW"/>
</dbReference>
<dbReference type="InterPro" id="IPR029044">
    <property type="entry name" value="Nucleotide-diphossugar_trans"/>
</dbReference>
<protein>
    <recommendedName>
        <fullName evidence="8">Probable molybdenum cofactor guanylyltransferase</fullName>
        <shortName evidence="8">MoCo guanylyltransferase</shortName>
        <ecNumber evidence="8">2.7.7.77</ecNumber>
    </recommendedName>
    <alternativeName>
        <fullName evidence="8">GTP:molybdopterin guanylyltransferase</fullName>
    </alternativeName>
    <alternativeName>
        <fullName evidence="8">Mo-MPT guanylyltransferase</fullName>
    </alternativeName>
    <alternativeName>
        <fullName evidence="8">Molybdopterin guanylyltransferase</fullName>
    </alternativeName>
    <alternativeName>
        <fullName evidence="8">Molybdopterin-guanine dinucleotide synthase</fullName>
        <shortName evidence="8">MGD synthase</shortName>
    </alternativeName>
</protein>
<reference evidence="10 11" key="1">
    <citation type="journal article" date="2011" name="J. Bacteriol.">
        <title>Genome sequence of the mercury-methylating and pleomorphic Desulfovibrio africanus Strain Walvis Bay.</title>
        <authorList>
            <person name="Brown S.D."/>
            <person name="Wall J.D."/>
            <person name="Kucken A.M."/>
            <person name="Gilmour C.C."/>
            <person name="Podar M."/>
            <person name="Brandt C.C."/>
            <person name="Teshima H."/>
            <person name="Detter J.C."/>
            <person name="Han C.S."/>
            <person name="Land M.L."/>
            <person name="Lucas S."/>
            <person name="Han J."/>
            <person name="Pennacchio L."/>
            <person name="Nolan M."/>
            <person name="Pitluck S."/>
            <person name="Woyke T."/>
            <person name="Goodwin L."/>
            <person name="Palumbo A.V."/>
            <person name="Elias D.A."/>
        </authorList>
    </citation>
    <scope>NUCLEOTIDE SEQUENCE [LARGE SCALE GENOMIC DNA]</scope>
    <source>
        <strain evidence="10 11">Walvis Bay</strain>
    </source>
</reference>
<dbReference type="HOGENOM" id="CLU_055597_2_2_7"/>
<comment type="cofactor">
    <cofactor evidence="8">
        <name>Mg(2+)</name>
        <dbReference type="ChEBI" id="CHEBI:18420"/>
    </cofactor>
</comment>
<dbReference type="GO" id="GO:0005525">
    <property type="term" value="F:GTP binding"/>
    <property type="evidence" value="ECO:0007669"/>
    <property type="project" value="UniProtKB-UniRule"/>
</dbReference>
<evidence type="ECO:0000256" key="4">
    <source>
        <dbReference type="ARBA" id="ARBA00022741"/>
    </source>
</evidence>
<comment type="function">
    <text evidence="8">Transfers a GMP moiety from GTP to Mo-molybdopterin (Mo-MPT) cofactor (Moco or molybdenum cofactor) to form Mo-molybdopterin guanine dinucleotide (Mo-MGD) cofactor.</text>
</comment>
<evidence type="ECO:0000256" key="3">
    <source>
        <dbReference type="ARBA" id="ARBA00022723"/>
    </source>
</evidence>
<feature type="binding site" evidence="8">
    <location>
        <begin position="14"/>
        <end position="16"/>
    </location>
    <ligand>
        <name>GTP</name>
        <dbReference type="ChEBI" id="CHEBI:37565"/>
    </ligand>
</feature>
<dbReference type="Gene3D" id="3.90.550.10">
    <property type="entry name" value="Spore Coat Polysaccharide Biosynthesis Protein SpsA, Chain A"/>
    <property type="match status" value="1"/>
</dbReference>
<feature type="binding site" evidence="8">
    <location>
        <position position="98"/>
    </location>
    <ligand>
        <name>Mg(2+)</name>
        <dbReference type="ChEBI" id="CHEBI:18420"/>
    </ligand>
</feature>
<dbReference type="EMBL" id="CP003221">
    <property type="protein sequence ID" value="EGJ50131.1"/>
    <property type="molecule type" value="Genomic_DNA"/>
</dbReference>
<comment type="subcellular location">
    <subcellularLocation>
        <location evidence="8">Cytoplasm</location>
    </subcellularLocation>
</comment>
<comment type="catalytic activity">
    <reaction evidence="8">
        <text>Mo-molybdopterin + GTP + H(+) = Mo-molybdopterin guanine dinucleotide + diphosphate</text>
        <dbReference type="Rhea" id="RHEA:34243"/>
        <dbReference type="ChEBI" id="CHEBI:15378"/>
        <dbReference type="ChEBI" id="CHEBI:33019"/>
        <dbReference type="ChEBI" id="CHEBI:37565"/>
        <dbReference type="ChEBI" id="CHEBI:71302"/>
        <dbReference type="ChEBI" id="CHEBI:71310"/>
        <dbReference type="EC" id="2.7.7.77"/>
    </reaction>
</comment>
<dbReference type="HAMAP" id="MF_00316">
    <property type="entry name" value="MobA"/>
    <property type="match status" value="1"/>
</dbReference>
<dbReference type="Proteomes" id="UP000007844">
    <property type="component" value="Chromosome"/>
</dbReference>
<keyword evidence="1 8" id="KW-0963">Cytoplasm</keyword>
<dbReference type="CDD" id="cd02503">
    <property type="entry name" value="MobA"/>
    <property type="match status" value="1"/>
</dbReference>
<evidence type="ECO:0000259" key="9">
    <source>
        <dbReference type="Pfam" id="PF12804"/>
    </source>
</evidence>
<evidence type="ECO:0000256" key="2">
    <source>
        <dbReference type="ARBA" id="ARBA00022679"/>
    </source>
</evidence>